<sequence>KYISRLIDVRFPYIRLVFFCSYAHISINL</sequence>
<proteinExistence type="predicted"/>
<name>A0A024WEB6_PLAFA</name>
<evidence type="ECO:0000313" key="2">
    <source>
        <dbReference type="Proteomes" id="UP000030708"/>
    </source>
</evidence>
<dbReference type="EMBL" id="KI926304">
    <property type="protein sequence ID" value="ETW38566.1"/>
    <property type="molecule type" value="Genomic_DNA"/>
</dbReference>
<dbReference type="AlphaFoldDB" id="A0A024WEB6"/>
<evidence type="ECO:0000313" key="1">
    <source>
        <dbReference type="EMBL" id="ETW38566.1"/>
    </source>
</evidence>
<feature type="non-terminal residue" evidence="1">
    <location>
        <position position="1"/>
    </location>
</feature>
<accession>A0A024WEB6</accession>
<reference evidence="1 2" key="1">
    <citation type="submission" date="2013-02" db="EMBL/GenBank/DDBJ databases">
        <title>The Genome Annotation of Plasmodium falciparum Tanzania (2000708).</title>
        <authorList>
            <consortium name="The Broad Institute Genome Sequencing Platform"/>
            <consortium name="The Broad Institute Genome Sequencing Center for Infectious Disease"/>
            <person name="Neafsey D."/>
            <person name="Hoffman S."/>
            <person name="Volkman S."/>
            <person name="Rosenthal P."/>
            <person name="Walker B."/>
            <person name="Young S.K."/>
            <person name="Zeng Q."/>
            <person name="Gargeya S."/>
            <person name="Fitzgerald M."/>
            <person name="Haas B."/>
            <person name="Abouelleil A."/>
            <person name="Allen A.W."/>
            <person name="Alvarado L."/>
            <person name="Arachchi H.M."/>
            <person name="Berlin A.M."/>
            <person name="Chapman S.B."/>
            <person name="Gainer-Dewar J."/>
            <person name="Goldberg J."/>
            <person name="Griggs A."/>
            <person name="Gujja S."/>
            <person name="Hansen M."/>
            <person name="Howarth C."/>
            <person name="Imamovic A."/>
            <person name="Ireland A."/>
            <person name="Larimer J."/>
            <person name="McCowan C."/>
            <person name="Murphy C."/>
            <person name="Pearson M."/>
            <person name="Poon T.W."/>
            <person name="Priest M."/>
            <person name="Roberts A."/>
            <person name="Saif S."/>
            <person name="Shea T."/>
            <person name="Sisk P."/>
            <person name="Sykes S."/>
            <person name="Wortman J."/>
            <person name="Nusbaum C."/>
            <person name="Birren B."/>
        </authorList>
    </citation>
    <scope>NUCLEOTIDE SEQUENCE [LARGE SCALE GENOMIC DNA]</scope>
    <source>
        <strain evidence="2">Tanzania (2000708)</strain>
    </source>
</reference>
<gene>
    <name evidence="1" type="ORF">PFTANZ_00730</name>
</gene>
<organism evidence="1 2">
    <name type="scientific">Plasmodium falciparum Tanzania</name>
    <name type="common">2000708</name>
    <dbReference type="NCBI Taxonomy" id="1036725"/>
    <lineage>
        <taxon>Eukaryota</taxon>
        <taxon>Sar</taxon>
        <taxon>Alveolata</taxon>
        <taxon>Apicomplexa</taxon>
        <taxon>Aconoidasida</taxon>
        <taxon>Haemosporida</taxon>
        <taxon>Plasmodiidae</taxon>
        <taxon>Plasmodium</taxon>
        <taxon>Plasmodium (Laverania)</taxon>
    </lineage>
</organism>
<dbReference type="Proteomes" id="UP000030708">
    <property type="component" value="Unassembled WGS sequence"/>
</dbReference>
<protein>
    <submittedName>
        <fullName evidence="1">Uncharacterized protein</fullName>
    </submittedName>
</protein>
<reference evidence="1 2" key="2">
    <citation type="submission" date="2013-02" db="EMBL/GenBank/DDBJ databases">
        <title>The Genome Sequence of Plasmodium falciparum Tanzania (2000708).</title>
        <authorList>
            <consortium name="The Broad Institute Genome Sequencing Platform"/>
            <consortium name="The Broad Institute Genome Sequencing Center for Infectious Disease"/>
            <person name="Neafsey D."/>
            <person name="Cheeseman I."/>
            <person name="Volkman S."/>
            <person name="Adams J."/>
            <person name="Walker B."/>
            <person name="Young S.K."/>
            <person name="Zeng Q."/>
            <person name="Gargeya S."/>
            <person name="Fitzgerald M."/>
            <person name="Haas B."/>
            <person name="Abouelleil A."/>
            <person name="Alvarado L."/>
            <person name="Arachchi H.M."/>
            <person name="Berlin A.M."/>
            <person name="Chapman S.B."/>
            <person name="Dewar J."/>
            <person name="Goldberg J."/>
            <person name="Griggs A."/>
            <person name="Gujja S."/>
            <person name="Hansen M."/>
            <person name="Howarth C."/>
            <person name="Imamovic A."/>
            <person name="Larimer J."/>
            <person name="McCowan C."/>
            <person name="Murphy C."/>
            <person name="Neiman D."/>
            <person name="Pearson M."/>
            <person name="Priest M."/>
            <person name="Roberts A."/>
            <person name="Saif S."/>
            <person name="Shea T."/>
            <person name="Sisk P."/>
            <person name="Sykes S."/>
            <person name="Wortman J."/>
            <person name="Nusbaum C."/>
            <person name="Birren B."/>
        </authorList>
    </citation>
    <scope>NUCLEOTIDE SEQUENCE [LARGE SCALE GENOMIC DNA]</scope>
    <source>
        <strain evidence="2">Tanzania (2000708)</strain>
    </source>
</reference>